<accession>A0AAU9NVZ9</accession>
<protein>
    <recommendedName>
        <fullName evidence="1">Reverse transcriptase Ty1/copia-type domain-containing protein</fullName>
    </recommendedName>
</protein>
<comment type="caution">
    <text evidence="2">The sequence shown here is derived from an EMBL/GenBank/DDBJ whole genome shotgun (WGS) entry which is preliminary data.</text>
</comment>
<feature type="domain" description="Reverse transcriptase Ty1/copia-type" evidence="1">
    <location>
        <begin position="3"/>
        <end position="79"/>
    </location>
</feature>
<dbReference type="InterPro" id="IPR043502">
    <property type="entry name" value="DNA/RNA_pol_sf"/>
</dbReference>
<proteinExistence type="predicted"/>
<keyword evidence="3" id="KW-1185">Reference proteome</keyword>
<sequence>MLVYVDDIVLIGNISQAINQVVHNLSKSFAVQYLGALSYFLGIEIHHRPDSIILSKRKYILELLQCAILSESKLVPSPMKTKDNLAIGDNKAFEKLVQYRQIVGALPYVTLSRPNITFAVNKVCQFLHSPTKNQ</sequence>
<reference evidence="2 3" key="1">
    <citation type="submission" date="2022-01" db="EMBL/GenBank/DDBJ databases">
        <authorList>
            <person name="Xiong W."/>
            <person name="Schranz E."/>
        </authorList>
    </citation>
    <scope>NUCLEOTIDE SEQUENCE [LARGE SCALE GENOMIC DNA]</scope>
</reference>
<organism evidence="2 3">
    <name type="scientific">Lactuca virosa</name>
    <dbReference type="NCBI Taxonomy" id="75947"/>
    <lineage>
        <taxon>Eukaryota</taxon>
        <taxon>Viridiplantae</taxon>
        <taxon>Streptophyta</taxon>
        <taxon>Embryophyta</taxon>
        <taxon>Tracheophyta</taxon>
        <taxon>Spermatophyta</taxon>
        <taxon>Magnoliopsida</taxon>
        <taxon>eudicotyledons</taxon>
        <taxon>Gunneridae</taxon>
        <taxon>Pentapetalae</taxon>
        <taxon>asterids</taxon>
        <taxon>campanulids</taxon>
        <taxon>Asterales</taxon>
        <taxon>Asteraceae</taxon>
        <taxon>Cichorioideae</taxon>
        <taxon>Cichorieae</taxon>
        <taxon>Lactucinae</taxon>
        <taxon>Lactuca</taxon>
    </lineage>
</organism>
<name>A0AAU9NVZ9_9ASTR</name>
<dbReference type="InterPro" id="IPR013103">
    <property type="entry name" value="RVT_2"/>
</dbReference>
<gene>
    <name evidence="2" type="ORF">LVIROSA_LOCUS28185</name>
</gene>
<evidence type="ECO:0000313" key="2">
    <source>
        <dbReference type="EMBL" id="CAH1442177.1"/>
    </source>
</evidence>
<dbReference type="EMBL" id="CAKMRJ010005412">
    <property type="protein sequence ID" value="CAH1442177.1"/>
    <property type="molecule type" value="Genomic_DNA"/>
</dbReference>
<evidence type="ECO:0000259" key="1">
    <source>
        <dbReference type="Pfam" id="PF07727"/>
    </source>
</evidence>
<dbReference type="Proteomes" id="UP001157418">
    <property type="component" value="Unassembled WGS sequence"/>
</dbReference>
<dbReference type="SUPFAM" id="SSF56672">
    <property type="entry name" value="DNA/RNA polymerases"/>
    <property type="match status" value="1"/>
</dbReference>
<dbReference type="AlphaFoldDB" id="A0AAU9NVZ9"/>
<evidence type="ECO:0000313" key="3">
    <source>
        <dbReference type="Proteomes" id="UP001157418"/>
    </source>
</evidence>
<dbReference type="Pfam" id="PF07727">
    <property type="entry name" value="RVT_2"/>
    <property type="match status" value="1"/>
</dbReference>